<dbReference type="SUPFAM" id="SSF52309">
    <property type="entry name" value="N-(deoxy)ribosyltransferase-like"/>
    <property type="match status" value="1"/>
</dbReference>
<evidence type="ECO:0000256" key="1">
    <source>
        <dbReference type="SAM" id="MobiDB-lite"/>
    </source>
</evidence>
<reference evidence="2 3" key="1">
    <citation type="submission" date="2008-01" db="EMBL/GenBank/DDBJ databases">
        <title>Complete sequence of Pseudomonas putida GB-1.</title>
        <authorList>
            <consortium name="US DOE Joint Genome Institute"/>
            <person name="Copeland A."/>
            <person name="Lucas S."/>
            <person name="Lapidus A."/>
            <person name="Barry K."/>
            <person name="Glavina del Rio T."/>
            <person name="Dalin E."/>
            <person name="Tice H."/>
            <person name="Pitluck S."/>
            <person name="Bruce D."/>
            <person name="Goodwin L."/>
            <person name="Chertkov O."/>
            <person name="Brettin T."/>
            <person name="Detter J.C."/>
            <person name="Han C."/>
            <person name="Kuske C.R."/>
            <person name="Schmutz J."/>
            <person name="Larimer F."/>
            <person name="Land M."/>
            <person name="Hauser L."/>
            <person name="Kyrpides N."/>
            <person name="Kim E."/>
            <person name="McCarthy J.K."/>
            <person name="Richardson P."/>
        </authorList>
    </citation>
    <scope>NUCLEOTIDE SEQUENCE [LARGE SCALE GENOMIC DNA]</scope>
    <source>
        <strain evidence="2 3">GB-1</strain>
    </source>
</reference>
<dbReference type="InterPro" id="IPR025518">
    <property type="entry name" value="DUF4406"/>
</dbReference>
<sequence length="436" mass="48865">MSNDKAKVLRTGFYTTQSLGDKGCIRIDFKSLAELHQADDELRAFMVMPAEARAVHLAQERELRVYIAGPMTGLPDFNFPAFNAAADLMRSAGWHVENPAEHGHVHGAEWADYLRYDISRLATCEMIMLLPGWSKSKGANLEVAIARQLGMPIKLADGAEPAEQHQGELERLRKENESLRAGWYKDESDNNRYWPEELEEAKAELAARTADRDERLRKNLNYRDLLRAVINGKSRTQFDGDLLHRIQMALSASEDPSAAAECAICRDLGDQCMECEEVEFARWANVHFAAADFRKTDTGVYVQDWMRHAYGAWCARAALLGFKPTVLSKCVLCDQLQADLTALDEKLDQTQDLLRYMVYDYRSVVQAGYDKITGLGSDCDSVAKMLADNPNYQKALALLMPDLESRPEERGTPETEPCSGCGTPGYTGNCDKSVPY</sequence>
<organism evidence="2 3">
    <name type="scientific">Pseudomonas putida (strain GB-1)</name>
    <dbReference type="NCBI Taxonomy" id="76869"/>
    <lineage>
        <taxon>Bacteria</taxon>
        <taxon>Pseudomonadati</taxon>
        <taxon>Pseudomonadota</taxon>
        <taxon>Gammaproteobacteria</taxon>
        <taxon>Pseudomonadales</taxon>
        <taxon>Pseudomonadaceae</taxon>
        <taxon>Pseudomonas</taxon>
    </lineage>
</organism>
<feature type="region of interest" description="Disordered" evidence="1">
    <location>
        <begin position="405"/>
        <end position="436"/>
    </location>
</feature>
<dbReference type="Pfam" id="PF14359">
    <property type="entry name" value="DUF4406"/>
    <property type="match status" value="1"/>
</dbReference>
<evidence type="ECO:0000313" key="2">
    <source>
        <dbReference type="EMBL" id="ABY97617.1"/>
    </source>
</evidence>
<dbReference type="eggNOG" id="ENOG50330UW">
    <property type="taxonomic scope" value="Bacteria"/>
</dbReference>
<evidence type="ECO:0000313" key="3">
    <source>
        <dbReference type="Proteomes" id="UP000002157"/>
    </source>
</evidence>
<protein>
    <recommendedName>
        <fullName evidence="4">DUF4406 domain-containing protein</fullName>
    </recommendedName>
</protein>
<accession>B0KHB2</accession>
<dbReference type="KEGG" id="ppg:PputGB1_1714"/>
<dbReference type="EMBL" id="CP000926">
    <property type="protein sequence ID" value="ABY97617.1"/>
    <property type="molecule type" value="Genomic_DNA"/>
</dbReference>
<dbReference type="Gene3D" id="3.40.50.10400">
    <property type="entry name" value="Hypothetical protein PA1492"/>
    <property type="match status" value="1"/>
</dbReference>
<dbReference type="RefSeq" id="WP_012271378.1">
    <property type="nucleotide sequence ID" value="NC_010322.1"/>
</dbReference>
<dbReference type="AlphaFoldDB" id="B0KHB2"/>
<proteinExistence type="predicted"/>
<evidence type="ECO:0008006" key="4">
    <source>
        <dbReference type="Google" id="ProtNLM"/>
    </source>
</evidence>
<name>B0KHB2_PSEPG</name>
<gene>
    <name evidence="2" type="ordered locus">PputGB1_1714</name>
</gene>
<dbReference type="Proteomes" id="UP000002157">
    <property type="component" value="Chromosome"/>
</dbReference>
<dbReference type="HOGENOM" id="CLU_628311_0_0_6"/>